<dbReference type="eggNOG" id="COG0457">
    <property type="taxonomic scope" value="Bacteria"/>
</dbReference>
<feature type="domain" description="PPM-type phosphatase" evidence="3">
    <location>
        <begin position="476"/>
        <end position="701"/>
    </location>
</feature>
<dbReference type="InterPro" id="IPR019734">
    <property type="entry name" value="TPR_rpt"/>
</dbReference>
<keyword evidence="4" id="KW-0723">Serine/threonine-protein kinase</keyword>
<proteinExistence type="predicted"/>
<evidence type="ECO:0000313" key="5">
    <source>
        <dbReference type="Proteomes" id="UP000004095"/>
    </source>
</evidence>
<feature type="repeat" description="TPR" evidence="1">
    <location>
        <begin position="123"/>
        <end position="156"/>
    </location>
</feature>
<feature type="transmembrane region" description="Helical" evidence="2">
    <location>
        <begin position="366"/>
        <end position="390"/>
    </location>
</feature>
<feature type="repeat" description="TPR" evidence="1">
    <location>
        <begin position="83"/>
        <end position="116"/>
    </location>
</feature>
<keyword evidence="2" id="KW-1133">Transmembrane helix</keyword>
<keyword evidence="1" id="KW-0802">TPR repeat</keyword>
<dbReference type="Pfam" id="PF13424">
    <property type="entry name" value="TPR_12"/>
    <property type="match status" value="1"/>
</dbReference>
<dbReference type="GO" id="GO:0004674">
    <property type="term" value="F:protein serine/threonine kinase activity"/>
    <property type="evidence" value="ECO:0007669"/>
    <property type="project" value="UniProtKB-KW"/>
</dbReference>
<dbReference type="Gene3D" id="3.60.40.10">
    <property type="entry name" value="PPM-type phosphatase domain"/>
    <property type="match status" value="1"/>
</dbReference>
<dbReference type="eggNOG" id="COG2208">
    <property type="taxonomic scope" value="Bacteria"/>
</dbReference>
<comment type="caution">
    <text evidence="4">The sequence shown here is derived from an EMBL/GenBank/DDBJ whole genome shotgun (WGS) entry which is preliminary data.</text>
</comment>
<gene>
    <name evidence="4" type="ORF">M23134_07797</name>
</gene>
<protein>
    <submittedName>
        <fullName evidence="4">Serine/threonine protein kinases, putative</fullName>
    </submittedName>
</protein>
<keyword evidence="4" id="KW-0418">Kinase</keyword>
<dbReference type="RefSeq" id="WP_002697426.1">
    <property type="nucleotide sequence ID" value="NZ_AAWS01000014.1"/>
</dbReference>
<dbReference type="PROSITE" id="PS50005">
    <property type="entry name" value="TPR"/>
    <property type="match status" value="2"/>
</dbReference>
<dbReference type="InterPro" id="IPR001932">
    <property type="entry name" value="PPM-type_phosphatase-like_dom"/>
</dbReference>
<evidence type="ECO:0000259" key="3">
    <source>
        <dbReference type="SMART" id="SM00331"/>
    </source>
</evidence>
<dbReference type="Pfam" id="PF07228">
    <property type="entry name" value="SpoIIE"/>
    <property type="match status" value="1"/>
</dbReference>
<dbReference type="InterPro" id="IPR011990">
    <property type="entry name" value="TPR-like_helical_dom_sf"/>
</dbReference>
<dbReference type="PANTHER" id="PTHR10098">
    <property type="entry name" value="RAPSYN-RELATED"/>
    <property type="match status" value="1"/>
</dbReference>
<dbReference type="PANTHER" id="PTHR10098:SF112">
    <property type="entry name" value="SLR0380 PROTEIN"/>
    <property type="match status" value="1"/>
</dbReference>
<sequence>MKQTCLILLWTFYCLIPDQTNAQSREIDSLIQQLQVVKADSQKVALLNKLSYAFYGVDVKQEKAYAEQALELAQKIGYKKGEASAYKNIGVSYISQANYTKALEYYFKALKIVEYTQDKAYIAWVFNDIGMVYYEQAEYSQALKHFFKGLTLARELNHSPKIALISASITEVYYAQKDYDNALIYSQKALEISSKNNNQFIKYFSMGYVGLIYGKKHEYDKAIALLKKTLAGFEMIGKQYYKAYFSVRFGNIYLQQGNTILAEKYLKQGVATAKKIKSDRDVVEGLQGLYQLYKAQDNPRKALKFHEQFILWKDSIFNQQKVKEIANLQTIYEVEKKQQENELLLKDKEIQDKKLKASKATQEKQFYFLVAVSGASVFTLVFAVILFGYYRSKKKANALLTSLNSELHLQKDEISVQNEELYQQQEEILAQQEAIEVKNKELGKKNELIFQSLKVAKNIQAATFPSQARVSRFLPDYFVIYRPKDIVSGDFYWIEQVEGKRFVVAVDCTGHGVPGAFMSMVANTLLDNIIKVNKVFNPSEILDYLHVNITNGLKQEQTGNNSGMDVAICVMEEASSNHDICLSFAGAKRPLFYVSVNKKHTLNTLEGTRRSIGGYQNENIVFETQQLTLPSGSMFYIGSDGLADQNNKARKKFGNRYLKQILAEVAFLELPQQKSHIEQMLDNHMEDCEQRDDILLVGVQV</sequence>
<dbReference type="Gene3D" id="1.25.40.10">
    <property type="entry name" value="Tetratricopeptide repeat domain"/>
    <property type="match status" value="2"/>
</dbReference>
<organism evidence="4 5">
    <name type="scientific">Microscilla marina ATCC 23134</name>
    <dbReference type="NCBI Taxonomy" id="313606"/>
    <lineage>
        <taxon>Bacteria</taxon>
        <taxon>Pseudomonadati</taxon>
        <taxon>Bacteroidota</taxon>
        <taxon>Cytophagia</taxon>
        <taxon>Cytophagales</taxon>
        <taxon>Microscillaceae</taxon>
        <taxon>Microscilla</taxon>
    </lineage>
</organism>
<dbReference type="EMBL" id="AAWS01000014">
    <property type="protein sequence ID" value="EAY28699.1"/>
    <property type="molecule type" value="Genomic_DNA"/>
</dbReference>
<dbReference type="PROSITE" id="PS50293">
    <property type="entry name" value="TPR_REGION"/>
    <property type="match status" value="1"/>
</dbReference>
<keyword evidence="2" id="KW-0812">Transmembrane</keyword>
<evidence type="ECO:0000313" key="4">
    <source>
        <dbReference type="EMBL" id="EAY28699.1"/>
    </source>
</evidence>
<evidence type="ECO:0000256" key="1">
    <source>
        <dbReference type="PROSITE-ProRule" id="PRU00339"/>
    </source>
</evidence>
<keyword evidence="4" id="KW-0808">Transferase</keyword>
<dbReference type="InterPro" id="IPR036457">
    <property type="entry name" value="PPM-type-like_dom_sf"/>
</dbReference>
<dbReference type="SMART" id="SM00331">
    <property type="entry name" value="PP2C_SIG"/>
    <property type="match status" value="1"/>
</dbReference>
<dbReference type="AlphaFoldDB" id="A1ZLE5"/>
<name>A1ZLE5_MICM2</name>
<keyword evidence="2" id="KW-0472">Membrane</keyword>
<dbReference type="Proteomes" id="UP000004095">
    <property type="component" value="Unassembled WGS sequence"/>
</dbReference>
<keyword evidence="5" id="KW-1185">Reference proteome</keyword>
<evidence type="ECO:0000256" key="2">
    <source>
        <dbReference type="SAM" id="Phobius"/>
    </source>
</evidence>
<accession>A1ZLE5</accession>
<reference evidence="4 5" key="1">
    <citation type="submission" date="2007-01" db="EMBL/GenBank/DDBJ databases">
        <authorList>
            <person name="Haygood M."/>
            <person name="Podell S."/>
            <person name="Anderson C."/>
            <person name="Hopkinson B."/>
            <person name="Roe K."/>
            <person name="Barbeau K."/>
            <person name="Gaasterland T."/>
            <person name="Ferriera S."/>
            <person name="Johnson J."/>
            <person name="Kravitz S."/>
            <person name="Beeson K."/>
            <person name="Sutton G."/>
            <person name="Rogers Y.-H."/>
            <person name="Friedman R."/>
            <person name="Frazier M."/>
            <person name="Venter J.C."/>
        </authorList>
    </citation>
    <scope>NUCLEOTIDE SEQUENCE [LARGE SCALE GENOMIC DNA]</scope>
    <source>
        <strain evidence="4 5">ATCC 23134</strain>
    </source>
</reference>
<dbReference type="SMART" id="SM00028">
    <property type="entry name" value="TPR"/>
    <property type="match status" value="5"/>
</dbReference>
<dbReference type="SUPFAM" id="SSF48452">
    <property type="entry name" value="TPR-like"/>
    <property type="match status" value="2"/>
</dbReference>